<dbReference type="Proteomes" id="UP000001400">
    <property type="component" value="Chromosome"/>
</dbReference>
<dbReference type="STRING" id="439481.Aboo_0672"/>
<dbReference type="eggNOG" id="arCOG05308">
    <property type="taxonomic scope" value="Archaea"/>
</dbReference>
<sequence length="115" mass="13402">MNFDFLTPYGFWNPILWLLVIFVALLVAYLIWLRGNPGYKRGTDQTKPFLSGYAPESRESTRVSASNIYWGFTSALKRYYNFLRKMHTGDIRDYLGWYVGIVAIMLILYILWGGA</sequence>
<dbReference type="RefSeq" id="WP_008083716.1">
    <property type="nucleotide sequence ID" value="NC_013926.1"/>
</dbReference>
<evidence type="ECO:0000313" key="1">
    <source>
        <dbReference type="EMBL" id="ADD08483.1"/>
    </source>
</evidence>
<dbReference type="HOGENOM" id="CLU_2103359_0_0_2"/>
<dbReference type="AlphaFoldDB" id="B5IBW3"/>
<name>B5IBW3_ACIB4</name>
<dbReference type="EMBL" id="CP001941">
    <property type="protein sequence ID" value="ADD08483.1"/>
    <property type="molecule type" value="Genomic_DNA"/>
</dbReference>
<gene>
    <name evidence="1" type="ordered locus">Aboo_0672</name>
</gene>
<proteinExistence type="predicted"/>
<organism evidence="1 2">
    <name type="scientific">Aciduliprofundum boonei (strain DSM 19572 / T469)</name>
    <dbReference type="NCBI Taxonomy" id="439481"/>
    <lineage>
        <taxon>Archaea</taxon>
        <taxon>Methanobacteriati</taxon>
        <taxon>Thermoplasmatota</taxon>
        <taxon>DHVE2 group</taxon>
        <taxon>Candidatus Aciduliprofundum</taxon>
    </lineage>
</organism>
<evidence type="ECO:0000313" key="2">
    <source>
        <dbReference type="Proteomes" id="UP000001400"/>
    </source>
</evidence>
<keyword evidence="2" id="KW-1185">Reference proteome</keyword>
<reference evidence="1" key="1">
    <citation type="submission" date="2010-02" db="EMBL/GenBank/DDBJ databases">
        <title>Complete sequence of Aciduliprofundum boonei T469.</title>
        <authorList>
            <consortium name="US DOE Joint Genome Institute"/>
            <person name="Lucas S."/>
            <person name="Copeland A."/>
            <person name="Lapidus A."/>
            <person name="Cheng J.-F."/>
            <person name="Bruce D."/>
            <person name="Goodwin L."/>
            <person name="Pitluck S."/>
            <person name="Saunders E."/>
            <person name="Detter J.C."/>
            <person name="Han C."/>
            <person name="Tapia R."/>
            <person name="Land M."/>
            <person name="Hauser L."/>
            <person name="Kyrpides N."/>
            <person name="Mikhailova N."/>
            <person name="Flores G."/>
            <person name="Reysenbach A.-L."/>
            <person name="Woyke T."/>
        </authorList>
    </citation>
    <scope>NUCLEOTIDE SEQUENCE</scope>
    <source>
        <strain evidence="1">T469</strain>
    </source>
</reference>
<dbReference type="OrthoDB" id="114326at2157"/>
<dbReference type="GeneID" id="8827618"/>
<accession>B5IBW3</accession>
<protein>
    <submittedName>
        <fullName evidence="1">Membrane-bound hydrogenase MBH 2, subunit Mbh2I (Na+/H+ transporter subunit)</fullName>
    </submittedName>
</protein>
<dbReference type="KEGG" id="abi:Aboo_0672"/>